<dbReference type="EMBL" id="BGPR01001480">
    <property type="protein sequence ID" value="GBM54975.1"/>
    <property type="molecule type" value="Genomic_DNA"/>
</dbReference>
<protein>
    <submittedName>
        <fullName evidence="2">Uncharacterized protein</fullName>
    </submittedName>
</protein>
<organism evidence="2 3">
    <name type="scientific">Araneus ventricosus</name>
    <name type="common">Orbweaver spider</name>
    <name type="synonym">Epeira ventricosa</name>
    <dbReference type="NCBI Taxonomy" id="182803"/>
    <lineage>
        <taxon>Eukaryota</taxon>
        <taxon>Metazoa</taxon>
        <taxon>Ecdysozoa</taxon>
        <taxon>Arthropoda</taxon>
        <taxon>Chelicerata</taxon>
        <taxon>Arachnida</taxon>
        <taxon>Araneae</taxon>
        <taxon>Araneomorphae</taxon>
        <taxon>Entelegynae</taxon>
        <taxon>Araneoidea</taxon>
        <taxon>Araneidae</taxon>
        <taxon>Araneus</taxon>
    </lineage>
</organism>
<sequence length="178" mass="19635">MTVNNDRIVNNDMIVNNDRIVSNDIAGVNMSMSNDFMYDNAMQCDNASAIENHVPVRLNDDNTCVLVRNDQSHNMLYDMNSDADIEYDVTSDYTPNKGAGSFIAAKPTACLGEDNVHADCVIVKEQLVKEVKSKKSVNKTSEEGVIKNSKNAVKNGNRKSVIPSSNGTNDINKQRCDK</sequence>
<proteinExistence type="predicted"/>
<reference evidence="2 3" key="1">
    <citation type="journal article" date="2019" name="Sci. Rep.">
        <title>Orb-weaving spider Araneus ventricosus genome elucidates the spidroin gene catalogue.</title>
        <authorList>
            <person name="Kono N."/>
            <person name="Nakamura H."/>
            <person name="Ohtoshi R."/>
            <person name="Moran D.A.P."/>
            <person name="Shinohara A."/>
            <person name="Yoshida Y."/>
            <person name="Fujiwara M."/>
            <person name="Mori M."/>
            <person name="Tomita M."/>
            <person name="Arakawa K."/>
        </authorList>
    </citation>
    <scope>NUCLEOTIDE SEQUENCE [LARGE SCALE GENOMIC DNA]</scope>
</reference>
<evidence type="ECO:0000256" key="1">
    <source>
        <dbReference type="SAM" id="MobiDB-lite"/>
    </source>
</evidence>
<name>A0A4Y2GQ95_ARAVE</name>
<comment type="caution">
    <text evidence="2">The sequence shown here is derived from an EMBL/GenBank/DDBJ whole genome shotgun (WGS) entry which is preliminary data.</text>
</comment>
<dbReference type="Proteomes" id="UP000499080">
    <property type="component" value="Unassembled WGS sequence"/>
</dbReference>
<evidence type="ECO:0000313" key="2">
    <source>
        <dbReference type="EMBL" id="GBM54975.1"/>
    </source>
</evidence>
<keyword evidence="3" id="KW-1185">Reference proteome</keyword>
<accession>A0A4Y2GQ95</accession>
<evidence type="ECO:0000313" key="3">
    <source>
        <dbReference type="Proteomes" id="UP000499080"/>
    </source>
</evidence>
<dbReference type="AlphaFoldDB" id="A0A4Y2GQ95"/>
<feature type="compositionally biased region" description="Polar residues" evidence="1">
    <location>
        <begin position="162"/>
        <end position="171"/>
    </location>
</feature>
<feature type="region of interest" description="Disordered" evidence="1">
    <location>
        <begin position="134"/>
        <end position="178"/>
    </location>
</feature>
<gene>
    <name evidence="2" type="ORF">AVEN_82524_1</name>
</gene>